<evidence type="ECO:0000313" key="3">
    <source>
        <dbReference type="Proteomes" id="UP001286456"/>
    </source>
</evidence>
<reference evidence="2" key="2">
    <citation type="submission" date="2023-06" db="EMBL/GenBank/DDBJ databases">
        <authorList>
            <consortium name="Lawrence Berkeley National Laboratory"/>
            <person name="Haridas S."/>
            <person name="Hensen N."/>
            <person name="Bonometti L."/>
            <person name="Westerberg I."/>
            <person name="Brannstrom I.O."/>
            <person name="Guillou S."/>
            <person name="Cros-Aarteil S."/>
            <person name="Calhoun S."/>
            <person name="Kuo A."/>
            <person name="Mondo S."/>
            <person name="Pangilinan J."/>
            <person name="Riley R."/>
            <person name="Labutti K."/>
            <person name="Andreopoulos B."/>
            <person name="Lipzen A."/>
            <person name="Chen C."/>
            <person name="Yanf M."/>
            <person name="Daum C."/>
            <person name="Ng V."/>
            <person name="Clum A."/>
            <person name="Steindorff A."/>
            <person name="Ohm R."/>
            <person name="Martin F."/>
            <person name="Silar P."/>
            <person name="Natvig D."/>
            <person name="Lalanne C."/>
            <person name="Gautier V."/>
            <person name="Ament-Velasquez S.L."/>
            <person name="Kruys A."/>
            <person name="Hutchinson M.I."/>
            <person name="Powell A.J."/>
            <person name="Barry K."/>
            <person name="Miller A.N."/>
            <person name="Grigoriev I.V."/>
            <person name="Debuchy R."/>
            <person name="Gladieux P."/>
            <person name="Thoren M.H."/>
            <person name="Johannesson H."/>
        </authorList>
    </citation>
    <scope>NUCLEOTIDE SEQUENCE</scope>
    <source>
        <strain evidence="2">SMH4131-1</strain>
    </source>
</reference>
<name>A0AAE0IH31_9PEZI</name>
<evidence type="ECO:0000256" key="1">
    <source>
        <dbReference type="SAM" id="MobiDB-lite"/>
    </source>
</evidence>
<evidence type="ECO:0000313" key="2">
    <source>
        <dbReference type="EMBL" id="KAK3324780.1"/>
    </source>
</evidence>
<feature type="region of interest" description="Disordered" evidence="1">
    <location>
        <begin position="16"/>
        <end position="38"/>
    </location>
</feature>
<organism evidence="2 3">
    <name type="scientific">Cercophora scortea</name>
    <dbReference type="NCBI Taxonomy" id="314031"/>
    <lineage>
        <taxon>Eukaryota</taxon>
        <taxon>Fungi</taxon>
        <taxon>Dikarya</taxon>
        <taxon>Ascomycota</taxon>
        <taxon>Pezizomycotina</taxon>
        <taxon>Sordariomycetes</taxon>
        <taxon>Sordariomycetidae</taxon>
        <taxon>Sordariales</taxon>
        <taxon>Lasiosphaeriaceae</taxon>
        <taxon>Cercophora</taxon>
    </lineage>
</organism>
<proteinExistence type="predicted"/>
<protein>
    <submittedName>
        <fullName evidence="2">Uncharacterized protein</fullName>
    </submittedName>
</protein>
<dbReference type="EMBL" id="JAUEPO010000004">
    <property type="protein sequence ID" value="KAK3324780.1"/>
    <property type="molecule type" value="Genomic_DNA"/>
</dbReference>
<dbReference type="AlphaFoldDB" id="A0AAE0IH31"/>
<sequence>MALAYLHAQGIASTIPPSLVPRDSPSPTFPSEPVSQLTPPPGCGIGSDLWLVSKTCHLHPRDATDSASTVTNPSWFPCTAIVAGRPAGMDRYADGGCYAGQLAFTIGPDATTTQYSACPVGYTTASTKTFTYDYDREPGSRAPPVPRPDVVNEWAFCCPSGTPDMPLHFRYIDRDYEDTYLSPEFKVNHDGQIWVGSSAAVPQCLATRVDALARKQVTLTSFSDTLSWPVNWDKNFKRQAVTPSPALVTQAWEDDTWVWAEAESFGRVVYANGFTCYKPDVCADYYTNTYLVTASALPPRTTTTSTTAGADSRQVRGLTGVFLGLGMAVAVIRAV</sequence>
<reference evidence="2" key="1">
    <citation type="journal article" date="2023" name="Mol. Phylogenet. Evol.">
        <title>Genome-scale phylogeny and comparative genomics of the fungal order Sordariales.</title>
        <authorList>
            <person name="Hensen N."/>
            <person name="Bonometti L."/>
            <person name="Westerberg I."/>
            <person name="Brannstrom I.O."/>
            <person name="Guillou S."/>
            <person name="Cros-Aarteil S."/>
            <person name="Calhoun S."/>
            <person name="Haridas S."/>
            <person name="Kuo A."/>
            <person name="Mondo S."/>
            <person name="Pangilinan J."/>
            <person name="Riley R."/>
            <person name="LaButti K."/>
            <person name="Andreopoulos B."/>
            <person name="Lipzen A."/>
            <person name="Chen C."/>
            <person name="Yan M."/>
            <person name="Daum C."/>
            <person name="Ng V."/>
            <person name="Clum A."/>
            <person name="Steindorff A."/>
            <person name="Ohm R.A."/>
            <person name="Martin F."/>
            <person name="Silar P."/>
            <person name="Natvig D.O."/>
            <person name="Lalanne C."/>
            <person name="Gautier V."/>
            <person name="Ament-Velasquez S.L."/>
            <person name="Kruys A."/>
            <person name="Hutchinson M.I."/>
            <person name="Powell A.J."/>
            <person name="Barry K."/>
            <person name="Miller A.N."/>
            <person name="Grigoriev I.V."/>
            <person name="Debuchy R."/>
            <person name="Gladieux P."/>
            <person name="Hiltunen Thoren M."/>
            <person name="Johannesson H."/>
        </authorList>
    </citation>
    <scope>NUCLEOTIDE SEQUENCE</scope>
    <source>
        <strain evidence="2">SMH4131-1</strain>
    </source>
</reference>
<gene>
    <name evidence="2" type="ORF">B0T19DRAFT_238968</name>
</gene>
<keyword evidence="3" id="KW-1185">Reference proteome</keyword>
<dbReference type="Proteomes" id="UP001286456">
    <property type="component" value="Unassembled WGS sequence"/>
</dbReference>
<accession>A0AAE0IH31</accession>
<comment type="caution">
    <text evidence="2">The sequence shown here is derived from an EMBL/GenBank/DDBJ whole genome shotgun (WGS) entry which is preliminary data.</text>
</comment>